<dbReference type="InterPro" id="IPR013783">
    <property type="entry name" value="Ig-like_fold"/>
</dbReference>
<dbReference type="PANTHER" id="PTHR32208">
    <property type="entry name" value="SECRETED PROTEIN-RELATED"/>
    <property type="match status" value="1"/>
</dbReference>
<dbReference type="InterPro" id="IPR010916">
    <property type="entry name" value="TonB_box_CS"/>
</dbReference>
<evidence type="ECO:0000259" key="5">
    <source>
        <dbReference type="Pfam" id="PF09118"/>
    </source>
</evidence>
<evidence type="ECO:0000256" key="2">
    <source>
        <dbReference type="SAM" id="MobiDB-lite"/>
    </source>
</evidence>
<feature type="compositionally biased region" description="Basic residues" evidence="2">
    <location>
        <begin position="652"/>
        <end position="664"/>
    </location>
</feature>
<dbReference type="EMBL" id="CCYA01000267">
    <property type="protein sequence ID" value="CEH15651.1"/>
    <property type="molecule type" value="Genomic_DNA"/>
</dbReference>
<organism evidence="6 7">
    <name type="scientific">Ceraceosorus bombacis</name>
    <dbReference type="NCBI Taxonomy" id="401625"/>
    <lineage>
        <taxon>Eukaryota</taxon>
        <taxon>Fungi</taxon>
        <taxon>Dikarya</taxon>
        <taxon>Basidiomycota</taxon>
        <taxon>Ustilaginomycotina</taxon>
        <taxon>Exobasidiomycetes</taxon>
        <taxon>Ceraceosorales</taxon>
        <taxon>Ceraceosoraceae</taxon>
        <taxon>Ceraceosorus</taxon>
    </lineage>
</organism>
<keyword evidence="7" id="KW-1185">Reference proteome</keyword>
<dbReference type="InterPro" id="IPR014756">
    <property type="entry name" value="Ig_E-set"/>
</dbReference>
<keyword evidence="1 3" id="KW-0732">Signal</keyword>
<sequence>MFSKAYRNYVLAALGVAAFAAAPAADAQANTMSVVGNSGVSAQMMFLQSNGQVIILDKTENNPVSVAGHPAWAVAYNYNANTYRTMDVTSNAFCAGGMTLGDGRWIVVGGNKAVGAGGVDAKAGAAPYKSTNGGKSIRLLHPCSGNDCAFKEKTSNSLSKERWYATVEPLRDGHVAILGGMRDGGFVPSQGSNEPTYEFYPKVGEPTYMDILKRSVPLSLYPITYLLSDNRLFVQANKQTILWNTDTLQEEKLPSAPVPINYPASGGSALLPLRPSNNYKETILECGGMSLGKGSAWGNEGGPAVMVTERPASNECNTIEPLGDKQWKSTDSLAEGRSMGQFIQLPTGELVFLNGVTTGVAGYTTDPNQVGKPKGRSFGDNPSYQPVAYNPEKPAGQRWRNLAKANVGRLYHSSATLLPDGSVLVSGSNPNPDVTNKHWKTEYSVERLYLDYHDKPRPSNSALPSSFSYGGQGFSIQAASASAARNTKVVIVRTGFSTHAMNMGQRMIELRTSVSGSTVNVAQLPPNPALFAPGPALAFVVVDGVPSQGKFITVGNGKVGAQPTAGETQLPAAGNARIASQSNSTKQSTPNNTLAVQQAKALEGKPSSGESRPAHAGVKEGAIADMVDKVIASFEDGSIDHPHLSGRSLLERHRKRSRMQKHDI</sequence>
<dbReference type="InterPro" id="IPR015202">
    <property type="entry name" value="GO-like_E_set"/>
</dbReference>
<dbReference type="STRING" id="401625.A0A0P1BHD4"/>
<dbReference type="CDD" id="cd02851">
    <property type="entry name" value="E_set_GO_C"/>
    <property type="match status" value="1"/>
</dbReference>
<dbReference type="InterPro" id="IPR009880">
    <property type="entry name" value="Glyoxal_oxidase_N"/>
</dbReference>
<dbReference type="Gene3D" id="2.130.10.80">
    <property type="entry name" value="Galactose oxidase/kelch, beta-propeller"/>
    <property type="match status" value="1"/>
</dbReference>
<dbReference type="InterPro" id="IPR037293">
    <property type="entry name" value="Gal_Oxidase_central_sf"/>
</dbReference>
<evidence type="ECO:0000256" key="1">
    <source>
        <dbReference type="ARBA" id="ARBA00022729"/>
    </source>
</evidence>
<dbReference type="PANTHER" id="PTHR32208:SF96">
    <property type="entry name" value="GLYOXAL OXIDASE"/>
    <property type="match status" value="1"/>
</dbReference>
<dbReference type="InterPro" id="IPR011043">
    <property type="entry name" value="Gal_Oxase/kelch_b-propeller"/>
</dbReference>
<feature type="region of interest" description="Disordered" evidence="2">
    <location>
        <begin position="637"/>
        <end position="664"/>
    </location>
</feature>
<dbReference type="Pfam" id="PF09118">
    <property type="entry name" value="GO-like_E_set"/>
    <property type="match status" value="1"/>
</dbReference>
<feature type="region of interest" description="Disordered" evidence="2">
    <location>
        <begin position="364"/>
        <end position="383"/>
    </location>
</feature>
<evidence type="ECO:0000313" key="6">
    <source>
        <dbReference type="EMBL" id="CEH15651.1"/>
    </source>
</evidence>
<evidence type="ECO:0000313" key="7">
    <source>
        <dbReference type="Proteomes" id="UP000054845"/>
    </source>
</evidence>
<evidence type="ECO:0000259" key="4">
    <source>
        <dbReference type="Pfam" id="PF07250"/>
    </source>
</evidence>
<feature type="chain" id="PRO_5006059514" evidence="3">
    <location>
        <begin position="28"/>
        <end position="664"/>
    </location>
</feature>
<name>A0A0P1BHD4_9BASI</name>
<protein>
    <submittedName>
        <fullName evidence="6">F10A5.18-RELATED</fullName>
    </submittedName>
</protein>
<dbReference type="OrthoDB" id="2019572at2759"/>
<feature type="signal peptide" evidence="3">
    <location>
        <begin position="1"/>
        <end position="27"/>
    </location>
</feature>
<dbReference type="SUPFAM" id="SSF81296">
    <property type="entry name" value="E set domains"/>
    <property type="match status" value="1"/>
</dbReference>
<accession>A0A0P1BHD4</accession>
<dbReference type="SUPFAM" id="SSF50965">
    <property type="entry name" value="Galactose oxidase, central domain"/>
    <property type="match status" value="1"/>
</dbReference>
<dbReference type="Gene3D" id="2.60.40.10">
    <property type="entry name" value="Immunoglobulins"/>
    <property type="match status" value="1"/>
</dbReference>
<proteinExistence type="predicted"/>
<reference evidence="7" key="1">
    <citation type="submission" date="2014-09" db="EMBL/GenBank/DDBJ databases">
        <authorList>
            <person name="Sharma Rahul"/>
            <person name="Thines Marco"/>
        </authorList>
    </citation>
    <scope>NUCLEOTIDE SEQUENCE [LARGE SCALE GENOMIC DNA]</scope>
</reference>
<dbReference type="Proteomes" id="UP000054845">
    <property type="component" value="Unassembled WGS sequence"/>
</dbReference>
<dbReference type="Pfam" id="PF07250">
    <property type="entry name" value="Glyoxal_oxid_N"/>
    <property type="match status" value="1"/>
</dbReference>
<dbReference type="PROSITE" id="PS00430">
    <property type="entry name" value="TONB_DEPENDENT_REC_1"/>
    <property type="match status" value="1"/>
</dbReference>
<feature type="domain" description="Glyoxal oxidase N-terminal" evidence="4">
    <location>
        <begin position="71"/>
        <end position="452"/>
    </location>
</feature>
<dbReference type="AlphaFoldDB" id="A0A0P1BHD4"/>
<feature type="domain" description="Galactose oxidase-like Early set" evidence="5">
    <location>
        <begin position="457"/>
        <end position="554"/>
    </location>
</feature>
<evidence type="ECO:0000256" key="3">
    <source>
        <dbReference type="SAM" id="SignalP"/>
    </source>
</evidence>